<feature type="non-terminal residue" evidence="7">
    <location>
        <position position="1"/>
    </location>
</feature>
<evidence type="ECO:0000256" key="5">
    <source>
        <dbReference type="PROSITE-ProRule" id="PRU00302"/>
    </source>
</evidence>
<dbReference type="CDD" id="cd00033">
    <property type="entry name" value="CCP"/>
    <property type="match status" value="1"/>
</dbReference>
<evidence type="ECO:0000256" key="3">
    <source>
        <dbReference type="ARBA" id="ARBA00022737"/>
    </source>
</evidence>
<dbReference type="Gene3D" id="2.10.70.10">
    <property type="entry name" value="Complement Module, domain 1"/>
    <property type="match status" value="1"/>
</dbReference>
<dbReference type="InterPro" id="IPR051277">
    <property type="entry name" value="SEZ6_CSMD_C4BPB_Regulators"/>
</dbReference>
<dbReference type="SMART" id="SM00032">
    <property type="entry name" value="CCP"/>
    <property type="match status" value="1"/>
</dbReference>
<name>A0A7L2XQ47_9PASS</name>
<dbReference type="Pfam" id="PF00084">
    <property type="entry name" value="Sushi"/>
    <property type="match status" value="1"/>
</dbReference>
<dbReference type="AlphaFoldDB" id="A0A7L2XQ47"/>
<dbReference type="InterPro" id="IPR035976">
    <property type="entry name" value="Sushi/SCR/CCP_sf"/>
</dbReference>
<feature type="disulfide bond" evidence="5">
    <location>
        <begin position="42"/>
        <end position="69"/>
    </location>
</feature>
<dbReference type="PANTHER" id="PTHR45656:SF4">
    <property type="entry name" value="PROTEIN CBR-CLEC-78"/>
    <property type="match status" value="1"/>
</dbReference>
<protein>
    <submittedName>
        <fullName evidence="7">CR2 protein</fullName>
    </submittedName>
</protein>
<comment type="caution">
    <text evidence="5">Lacks conserved residue(s) required for the propagation of feature annotation.</text>
</comment>
<keyword evidence="2" id="KW-0732">Signal</keyword>
<reference evidence="7 8" key="1">
    <citation type="submission" date="2019-09" db="EMBL/GenBank/DDBJ databases">
        <title>Bird 10,000 Genomes (B10K) Project - Family phase.</title>
        <authorList>
            <person name="Zhang G."/>
        </authorList>
    </citation>
    <scope>NUCLEOTIDE SEQUENCE [LARGE SCALE GENOMIC DNA]</scope>
    <source>
        <strain evidence="7">B10K-DU-002-58</strain>
        <tissue evidence="7">Muscle</tissue>
    </source>
</reference>
<comment type="caution">
    <text evidence="7">The sequence shown here is derived from an EMBL/GenBank/DDBJ whole genome shotgun (WGS) entry which is preliminary data.</text>
</comment>
<dbReference type="OrthoDB" id="5804959at2759"/>
<feature type="non-terminal residue" evidence="7">
    <location>
        <position position="84"/>
    </location>
</feature>
<evidence type="ECO:0000313" key="7">
    <source>
        <dbReference type="EMBL" id="NXS83868.1"/>
    </source>
</evidence>
<keyword evidence="1 5" id="KW-0768">Sushi</keyword>
<gene>
    <name evidence="7" type="primary">Cr2</name>
    <name evidence="7" type="ORF">ERPZAN_R15418</name>
</gene>
<keyword evidence="3" id="KW-0677">Repeat</keyword>
<proteinExistence type="predicted"/>
<evidence type="ECO:0000256" key="2">
    <source>
        <dbReference type="ARBA" id="ARBA00022729"/>
    </source>
</evidence>
<dbReference type="InterPro" id="IPR000436">
    <property type="entry name" value="Sushi_SCR_CCP_dom"/>
</dbReference>
<dbReference type="Proteomes" id="UP000545329">
    <property type="component" value="Unassembled WGS sequence"/>
</dbReference>
<organism evidence="7 8">
    <name type="scientific">Erpornis zantholeuca</name>
    <dbReference type="NCBI Taxonomy" id="1112836"/>
    <lineage>
        <taxon>Eukaryota</taxon>
        <taxon>Metazoa</taxon>
        <taxon>Chordata</taxon>
        <taxon>Craniata</taxon>
        <taxon>Vertebrata</taxon>
        <taxon>Euteleostomi</taxon>
        <taxon>Archelosauria</taxon>
        <taxon>Archosauria</taxon>
        <taxon>Dinosauria</taxon>
        <taxon>Saurischia</taxon>
        <taxon>Theropoda</taxon>
        <taxon>Coelurosauria</taxon>
        <taxon>Aves</taxon>
        <taxon>Neognathae</taxon>
        <taxon>Neoaves</taxon>
        <taxon>Telluraves</taxon>
        <taxon>Australaves</taxon>
        <taxon>Passeriformes</taxon>
        <taxon>Sylvioidea</taxon>
        <taxon>Timaliidae</taxon>
        <taxon>Erpornis</taxon>
    </lineage>
</organism>
<accession>A0A7L2XQ47</accession>
<sequence>GVWSEPLPACGATGCTRPEIENGKATGLETTYSLEDIIFFECNLGYALKGSRESRCRFGGKWDPPVPTCEKCKCRGGAGRELIS</sequence>
<dbReference type="EMBL" id="VZTN01019504">
    <property type="protein sequence ID" value="NXS83868.1"/>
    <property type="molecule type" value="Genomic_DNA"/>
</dbReference>
<evidence type="ECO:0000313" key="8">
    <source>
        <dbReference type="Proteomes" id="UP000545329"/>
    </source>
</evidence>
<dbReference type="FunFam" id="2.10.70.10:FF:000014">
    <property type="entry name" value="Membrane cofactor protein"/>
    <property type="match status" value="1"/>
</dbReference>
<keyword evidence="8" id="KW-1185">Reference proteome</keyword>
<feature type="domain" description="Sushi" evidence="6">
    <location>
        <begin position="13"/>
        <end position="71"/>
    </location>
</feature>
<keyword evidence="4 5" id="KW-1015">Disulfide bond</keyword>
<evidence type="ECO:0000256" key="4">
    <source>
        <dbReference type="ARBA" id="ARBA00023157"/>
    </source>
</evidence>
<dbReference type="SUPFAM" id="SSF57535">
    <property type="entry name" value="Complement control module/SCR domain"/>
    <property type="match status" value="1"/>
</dbReference>
<dbReference type="PANTHER" id="PTHR45656">
    <property type="entry name" value="PROTEIN CBR-CLEC-78"/>
    <property type="match status" value="1"/>
</dbReference>
<evidence type="ECO:0000259" key="6">
    <source>
        <dbReference type="PROSITE" id="PS50923"/>
    </source>
</evidence>
<evidence type="ECO:0000256" key="1">
    <source>
        <dbReference type="ARBA" id="ARBA00022659"/>
    </source>
</evidence>
<dbReference type="PROSITE" id="PS50923">
    <property type="entry name" value="SUSHI"/>
    <property type="match status" value="1"/>
</dbReference>